<evidence type="ECO:0000313" key="2">
    <source>
        <dbReference type="Proteomes" id="UP000662797"/>
    </source>
</evidence>
<dbReference type="Proteomes" id="UP000662797">
    <property type="component" value="Segment"/>
</dbReference>
<sequence length="137" mass="15315">MDVIEKIEGYGPTVLVRLAECGEPDSHVSPGADFLAHVRDKVIDLVERYGGGERGRRADVIARHRESIQGQAAWNAKSSDPDDKWRQFVELRAYEEKIADFGTPKNNTLEGRADLALFFIGFRLASKLVNEIEEGSK</sequence>
<accession>A0A873WE48</accession>
<evidence type="ECO:0000313" key="1">
    <source>
        <dbReference type="EMBL" id="QPB09670.1"/>
    </source>
</evidence>
<keyword evidence="2" id="KW-1185">Reference proteome</keyword>
<gene>
    <name evidence="1" type="ORF">CPT_Spernnie_066</name>
</gene>
<keyword evidence="1" id="KW-0808">Transferase</keyword>
<reference evidence="1" key="1">
    <citation type="submission" date="2020-07" db="EMBL/GenBank/DDBJ databases">
        <title>Complete genome sequence of Streptomyces phage Spernnie.</title>
        <authorList>
            <person name="Tate N.B."/>
            <person name="Melbern L."/>
            <person name="Clark J.D."/>
            <person name="Hernandez I."/>
            <person name="Liu M."/>
            <person name="Burrowes B.H."/>
        </authorList>
    </citation>
    <scope>NUCLEOTIDE SEQUENCE</scope>
</reference>
<name>A0A873WE48_9CAUD</name>
<dbReference type="GO" id="GO:0032259">
    <property type="term" value="P:methylation"/>
    <property type="evidence" value="ECO:0007669"/>
    <property type="project" value="UniProtKB-KW"/>
</dbReference>
<organism evidence="1 2">
    <name type="scientific">Streptomyces phage Spernnie</name>
    <dbReference type="NCBI Taxonomy" id="2767588"/>
    <lineage>
        <taxon>Viruses</taxon>
        <taxon>Duplodnaviria</taxon>
        <taxon>Heunggongvirae</taxon>
        <taxon>Uroviricota</taxon>
        <taxon>Caudoviricetes</taxon>
        <taxon>Arquatrovirinae</taxon>
        <taxon>Sentinelvirus</taxon>
        <taxon>Sentinelvirus spernnie</taxon>
    </lineage>
</organism>
<dbReference type="EMBL" id="MT701594">
    <property type="protein sequence ID" value="QPB09670.1"/>
    <property type="molecule type" value="Genomic_DNA"/>
</dbReference>
<protein>
    <submittedName>
        <fullName evidence="1">DNA methylase</fullName>
    </submittedName>
</protein>
<keyword evidence="1" id="KW-0489">Methyltransferase</keyword>
<dbReference type="GO" id="GO:0008168">
    <property type="term" value="F:methyltransferase activity"/>
    <property type="evidence" value="ECO:0007669"/>
    <property type="project" value="UniProtKB-KW"/>
</dbReference>
<proteinExistence type="predicted"/>